<proteinExistence type="predicted"/>
<dbReference type="VEuPathDB" id="FungiDB:H257_18006"/>
<dbReference type="PANTHER" id="PTHR23511">
    <property type="entry name" value="SYNAPTIC VESICLE GLYCOPROTEIN 2"/>
    <property type="match status" value="1"/>
</dbReference>
<keyword evidence="2" id="KW-0813">Transport</keyword>
<feature type="transmembrane region" description="Helical" evidence="6">
    <location>
        <begin position="82"/>
        <end position="102"/>
    </location>
</feature>
<dbReference type="AlphaFoldDB" id="W4FEI7"/>
<evidence type="ECO:0000256" key="2">
    <source>
        <dbReference type="ARBA" id="ARBA00022448"/>
    </source>
</evidence>
<dbReference type="EMBL" id="KI913243">
    <property type="protein sequence ID" value="ETV65231.1"/>
    <property type="molecule type" value="Genomic_DNA"/>
</dbReference>
<keyword evidence="3 6" id="KW-0812">Transmembrane</keyword>
<name>W4FEI7_APHAT</name>
<dbReference type="InterPro" id="IPR005829">
    <property type="entry name" value="Sugar_transporter_CS"/>
</dbReference>
<dbReference type="GeneID" id="20820002"/>
<feature type="transmembrane region" description="Helical" evidence="6">
    <location>
        <begin position="421"/>
        <end position="442"/>
    </location>
</feature>
<evidence type="ECO:0000313" key="8">
    <source>
        <dbReference type="EMBL" id="ETV65231.1"/>
    </source>
</evidence>
<dbReference type="STRING" id="112090.W4FEI7"/>
<keyword evidence="5 6" id="KW-0472">Membrane</keyword>
<evidence type="ECO:0000256" key="6">
    <source>
        <dbReference type="SAM" id="Phobius"/>
    </source>
</evidence>
<feature type="domain" description="Major facilitator superfamily (MFS) profile" evidence="7">
    <location>
        <begin position="33"/>
        <end position="480"/>
    </location>
</feature>
<evidence type="ECO:0000256" key="3">
    <source>
        <dbReference type="ARBA" id="ARBA00022692"/>
    </source>
</evidence>
<keyword evidence="4 6" id="KW-1133">Transmembrane helix</keyword>
<feature type="transmembrane region" description="Helical" evidence="6">
    <location>
        <begin position="169"/>
        <end position="197"/>
    </location>
</feature>
<feature type="transmembrane region" description="Helical" evidence="6">
    <location>
        <begin position="136"/>
        <end position="157"/>
    </location>
</feature>
<dbReference type="OrthoDB" id="3936150at2759"/>
<accession>W4FEI7</accession>
<feature type="transmembrane region" description="Helical" evidence="6">
    <location>
        <begin position="209"/>
        <end position="228"/>
    </location>
</feature>
<organism evidence="8">
    <name type="scientific">Aphanomyces astaci</name>
    <name type="common">Crayfish plague agent</name>
    <dbReference type="NCBI Taxonomy" id="112090"/>
    <lineage>
        <taxon>Eukaryota</taxon>
        <taxon>Sar</taxon>
        <taxon>Stramenopiles</taxon>
        <taxon>Oomycota</taxon>
        <taxon>Saprolegniomycetes</taxon>
        <taxon>Saprolegniales</taxon>
        <taxon>Verrucalvaceae</taxon>
        <taxon>Aphanomyces</taxon>
    </lineage>
</organism>
<dbReference type="PANTHER" id="PTHR23511:SF34">
    <property type="entry name" value="SYNAPTIC VESICLE GLYCOPROTEIN 2"/>
    <property type="match status" value="1"/>
</dbReference>
<sequence length="499" mass="53906">MRDLVLIPASAAKRHRLEPFKSKSCANEIVDQEVELLGCGYFHTRMAIILGLGNSADAVEILSMGYILGSFSEPIPAWESSLVTSAVFLGMLFGGIIGTVMGDKYGRRVLMIVCLAVNGVSGLCAAASPTLVWMSFFRFVAGVGIGGIAPMLFAVCLEHVPASARGKYITIISAFWMLGSIFTAVLAWVMLGCYWGTDIRIMNVSWRVFSLAASLPAFISCALIYLYVPESPRFLVAKGKYQQASDTLTLIYAINGRSRLPDFSGGDDHQVPSRPSESLQWTDRFLLMFDSSASVVNLKFTTLVLLSATFCLSFGSYGISTWVTRVFQSTNVHNPYANDILYAAAALPGNVIGLYLVDSWGRKRLFAWTLFLAALCGLLFAGNAGDNSTFTVGICCLFQCATTMAWIGYDVLSAEVYPLHIRVSALCFLSSMGRFGATLAQIVNGFLMGPPVHIQALLVITTVVMAIGGGSVMLLDDNVDVQGGLQPNQPTTESHRLLA</sequence>
<protein>
    <recommendedName>
        <fullName evidence="7">Major facilitator superfamily (MFS) profile domain-containing protein</fullName>
    </recommendedName>
</protein>
<reference evidence="8" key="1">
    <citation type="submission" date="2013-12" db="EMBL/GenBank/DDBJ databases">
        <title>The Genome Sequence of Aphanomyces astaci APO3.</title>
        <authorList>
            <consortium name="The Broad Institute Genomics Platform"/>
            <person name="Russ C."/>
            <person name="Tyler B."/>
            <person name="van West P."/>
            <person name="Dieguez-Uribeondo J."/>
            <person name="Young S.K."/>
            <person name="Zeng Q."/>
            <person name="Gargeya S."/>
            <person name="Fitzgerald M."/>
            <person name="Abouelleil A."/>
            <person name="Alvarado L."/>
            <person name="Chapman S.B."/>
            <person name="Gainer-Dewar J."/>
            <person name="Goldberg J."/>
            <person name="Griggs A."/>
            <person name="Gujja S."/>
            <person name="Hansen M."/>
            <person name="Howarth C."/>
            <person name="Imamovic A."/>
            <person name="Ireland A."/>
            <person name="Larimer J."/>
            <person name="McCowan C."/>
            <person name="Murphy C."/>
            <person name="Pearson M."/>
            <person name="Poon T.W."/>
            <person name="Priest M."/>
            <person name="Roberts A."/>
            <person name="Saif S."/>
            <person name="Shea T."/>
            <person name="Sykes S."/>
            <person name="Wortman J."/>
            <person name="Nusbaum C."/>
            <person name="Birren B."/>
        </authorList>
    </citation>
    <scope>NUCLEOTIDE SEQUENCE [LARGE SCALE GENOMIC DNA]</scope>
    <source>
        <strain evidence="8">APO3</strain>
    </source>
</reference>
<feature type="transmembrane region" description="Helical" evidence="6">
    <location>
        <begin position="109"/>
        <end position="130"/>
    </location>
</feature>
<dbReference type="PROSITE" id="PS00216">
    <property type="entry name" value="SUGAR_TRANSPORT_1"/>
    <property type="match status" value="1"/>
</dbReference>
<feature type="transmembrane region" description="Helical" evidence="6">
    <location>
        <begin position="340"/>
        <end position="358"/>
    </location>
</feature>
<comment type="subcellular location">
    <subcellularLocation>
        <location evidence="1">Membrane</location>
        <topology evidence="1">Multi-pass membrane protein</topology>
    </subcellularLocation>
</comment>
<evidence type="ECO:0000256" key="5">
    <source>
        <dbReference type="ARBA" id="ARBA00023136"/>
    </source>
</evidence>
<dbReference type="GO" id="GO:0022857">
    <property type="term" value="F:transmembrane transporter activity"/>
    <property type="evidence" value="ECO:0007669"/>
    <property type="project" value="InterPro"/>
</dbReference>
<feature type="transmembrane region" description="Helical" evidence="6">
    <location>
        <begin position="300"/>
        <end position="320"/>
    </location>
</feature>
<dbReference type="SUPFAM" id="SSF103473">
    <property type="entry name" value="MFS general substrate transporter"/>
    <property type="match status" value="1"/>
</dbReference>
<feature type="transmembrane region" description="Helical" evidence="6">
    <location>
        <begin position="365"/>
        <end position="384"/>
    </location>
</feature>
<feature type="transmembrane region" description="Helical" evidence="6">
    <location>
        <begin position="390"/>
        <end position="409"/>
    </location>
</feature>
<dbReference type="GO" id="GO:0016020">
    <property type="term" value="C:membrane"/>
    <property type="evidence" value="ECO:0007669"/>
    <property type="project" value="UniProtKB-SubCell"/>
</dbReference>
<evidence type="ECO:0000259" key="7">
    <source>
        <dbReference type="PROSITE" id="PS50850"/>
    </source>
</evidence>
<evidence type="ECO:0000256" key="1">
    <source>
        <dbReference type="ARBA" id="ARBA00004141"/>
    </source>
</evidence>
<dbReference type="InterPro" id="IPR005828">
    <property type="entry name" value="MFS_sugar_transport-like"/>
</dbReference>
<dbReference type="RefSeq" id="XP_009845298.1">
    <property type="nucleotide sequence ID" value="XM_009846996.1"/>
</dbReference>
<feature type="transmembrane region" description="Helical" evidence="6">
    <location>
        <begin position="454"/>
        <end position="475"/>
    </location>
</feature>
<dbReference type="InterPro" id="IPR036259">
    <property type="entry name" value="MFS_trans_sf"/>
</dbReference>
<dbReference type="Pfam" id="PF00083">
    <property type="entry name" value="Sugar_tr"/>
    <property type="match status" value="1"/>
</dbReference>
<dbReference type="PROSITE" id="PS50850">
    <property type="entry name" value="MFS"/>
    <property type="match status" value="1"/>
</dbReference>
<dbReference type="Gene3D" id="1.20.1250.20">
    <property type="entry name" value="MFS general substrate transporter like domains"/>
    <property type="match status" value="1"/>
</dbReference>
<gene>
    <name evidence="8" type="ORF">H257_18006</name>
</gene>
<dbReference type="InterPro" id="IPR020846">
    <property type="entry name" value="MFS_dom"/>
</dbReference>
<evidence type="ECO:0000256" key="4">
    <source>
        <dbReference type="ARBA" id="ARBA00022989"/>
    </source>
</evidence>